<sequence>MMGSLMADLTNNLSSLNKWKRKHNEPELTEDDLLIKLFDEVEYAWPKLGYPPLVTPFSQYVKNVALMNVLQVEKGGERWSMIADNIWDMVLGKSGQLPGKVGDEILALAKKEGHEFFTGHPQDLYPDELDTFRKEMDEKGWAYGEDDEELMELAMHPAQYRDYKSGQAKADFKAEIAEIKENEASGERAPTDKKAAVAPLGATPSTMNIDVNGEKFVVSVSYDENDPSPTAPASANQAPQAPASSNGSGSGEPVISPLEGKFYFTKDSGDKAIQVGDKVKAGDLVGYVEAMKTYNAVKFDQSGTIQKIAITNGADVDEDDVLVILG</sequence>
<proteinExistence type="predicted"/>
<dbReference type="Gene3D" id="2.40.50.100">
    <property type="match status" value="1"/>
</dbReference>
<feature type="region of interest" description="Disordered" evidence="2">
    <location>
        <begin position="221"/>
        <end position="252"/>
    </location>
</feature>
<dbReference type="EMBL" id="BAZW01000067">
    <property type="protein sequence ID" value="GAO31888.1"/>
    <property type="molecule type" value="Genomic_DNA"/>
</dbReference>
<dbReference type="STRING" id="1236989.JCM15548_14297"/>
<gene>
    <name evidence="5" type="ORF">JCM15548_14297</name>
</gene>
<evidence type="ECO:0000313" key="5">
    <source>
        <dbReference type="EMBL" id="GAO31888.1"/>
    </source>
</evidence>
<evidence type="ECO:0000259" key="3">
    <source>
        <dbReference type="Pfam" id="PF00364"/>
    </source>
</evidence>
<dbReference type="InterPro" id="IPR011053">
    <property type="entry name" value="Single_hybrid_motif"/>
</dbReference>
<dbReference type="AlphaFoldDB" id="A0A0E9M340"/>
<dbReference type="InterPro" id="IPR003379">
    <property type="entry name" value="Carboxylase_cons_dom"/>
</dbReference>
<evidence type="ECO:0000259" key="4">
    <source>
        <dbReference type="Pfam" id="PF02436"/>
    </source>
</evidence>
<name>A0A0E9M340_9BACT</name>
<dbReference type="CDD" id="cd06850">
    <property type="entry name" value="biotinyl_domain"/>
    <property type="match status" value="1"/>
</dbReference>
<dbReference type="Pfam" id="PF00364">
    <property type="entry name" value="Biotin_lipoyl"/>
    <property type="match status" value="1"/>
</dbReference>
<dbReference type="SUPFAM" id="SSF89000">
    <property type="entry name" value="post-HMGL domain-like"/>
    <property type="match status" value="1"/>
</dbReference>
<dbReference type="Proteomes" id="UP000032900">
    <property type="component" value="Unassembled WGS sequence"/>
</dbReference>
<keyword evidence="5" id="KW-0808">Transferase</keyword>
<comment type="caution">
    <text evidence="5">The sequence shown here is derived from an EMBL/GenBank/DDBJ whole genome shotgun (WGS) entry which is preliminary data.</text>
</comment>
<dbReference type="InterPro" id="IPR050709">
    <property type="entry name" value="Biotin_Carboxyl_Carrier/Decarb"/>
</dbReference>
<keyword evidence="1" id="KW-0092">Biotin</keyword>
<organism evidence="5 6">
    <name type="scientific">Geofilum rubicundum JCM 15548</name>
    <dbReference type="NCBI Taxonomy" id="1236989"/>
    <lineage>
        <taxon>Bacteria</taxon>
        <taxon>Pseudomonadati</taxon>
        <taxon>Bacteroidota</taxon>
        <taxon>Bacteroidia</taxon>
        <taxon>Marinilabiliales</taxon>
        <taxon>Marinilabiliaceae</taxon>
        <taxon>Geofilum</taxon>
    </lineage>
</organism>
<dbReference type="PANTHER" id="PTHR45266:SF3">
    <property type="entry name" value="OXALOACETATE DECARBOXYLASE ALPHA CHAIN"/>
    <property type="match status" value="1"/>
</dbReference>
<dbReference type="GO" id="GO:0016740">
    <property type="term" value="F:transferase activity"/>
    <property type="evidence" value="ECO:0007669"/>
    <property type="project" value="UniProtKB-KW"/>
</dbReference>
<keyword evidence="5" id="KW-0670">Pyruvate</keyword>
<dbReference type="Pfam" id="PF02436">
    <property type="entry name" value="PYC_OADA"/>
    <property type="match status" value="1"/>
</dbReference>
<feature type="domain" description="Carboxylase conserved" evidence="4">
    <location>
        <begin position="39"/>
        <end position="217"/>
    </location>
</feature>
<dbReference type="SUPFAM" id="SSF51230">
    <property type="entry name" value="Single hybrid motif"/>
    <property type="match status" value="1"/>
</dbReference>
<evidence type="ECO:0000256" key="1">
    <source>
        <dbReference type="ARBA" id="ARBA00023267"/>
    </source>
</evidence>
<evidence type="ECO:0000256" key="2">
    <source>
        <dbReference type="SAM" id="MobiDB-lite"/>
    </source>
</evidence>
<feature type="compositionally biased region" description="Low complexity" evidence="2">
    <location>
        <begin position="227"/>
        <end position="246"/>
    </location>
</feature>
<dbReference type="PANTHER" id="PTHR45266">
    <property type="entry name" value="OXALOACETATE DECARBOXYLASE ALPHA CHAIN"/>
    <property type="match status" value="1"/>
</dbReference>
<reference evidence="5 6" key="1">
    <citation type="journal article" date="2015" name="Microbes Environ.">
        <title>Distribution and evolution of nitrogen fixation genes in the phylum bacteroidetes.</title>
        <authorList>
            <person name="Inoue J."/>
            <person name="Oshima K."/>
            <person name="Suda W."/>
            <person name="Sakamoto M."/>
            <person name="Iino T."/>
            <person name="Noda S."/>
            <person name="Hongoh Y."/>
            <person name="Hattori M."/>
            <person name="Ohkuma M."/>
        </authorList>
    </citation>
    <scope>NUCLEOTIDE SEQUENCE [LARGE SCALE GENOMIC DNA]</scope>
    <source>
        <strain evidence="5">JCM 15548</strain>
    </source>
</reference>
<feature type="domain" description="Lipoyl-binding" evidence="3">
    <location>
        <begin position="256"/>
        <end position="325"/>
    </location>
</feature>
<accession>A0A0E9M340</accession>
<dbReference type="InterPro" id="IPR000089">
    <property type="entry name" value="Biotin_lipoyl"/>
</dbReference>
<protein>
    <submittedName>
        <fullName evidence="5">Pyruvate carboxyl transferase</fullName>
    </submittedName>
</protein>
<dbReference type="Gene3D" id="3.20.20.70">
    <property type="entry name" value="Aldolase class I"/>
    <property type="match status" value="1"/>
</dbReference>
<evidence type="ECO:0000313" key="6">
    <source>
        <dbReference type="Proteomes" id="UP000032900"/>
    </source>
</evidence>
<dbReference type="InterPro" id="IPR013785">
    <property type="entry name" value="Aldolase_TIM"/>
</dbReference>
<keyword evidence="6" id="KW-1185">Reference proteome</keyword>